<name>A0A9D1SNN0_9FIRM</name>
<dbReference type="InterPro" id="IPR007227">
    <property type="entry name" value="Cell_shape_determining_MreD"/>
</dbReference>
<comment type="subcellular location">
    <subcellularLocation>
        <location evidence="1">Cell membrane</location>
        <topology evidence="1">Multi-pass membrane protein</topology>
    </subcellularLocation>
</comment>
<evidence type="ECO:0000256" key="3">
    <source>
        <dbReference type="ARBA" id="ARBA00022475"/>
    </source>
</evidence>
<reference evidence="9" key="1">
    <citation type="submission" date="2020-10" db="EMBL/GenBank/DDBJ databases">
        <authorList>
            <person name="Gilroy R."/>
        </authorList>
    </citation>
    <scope>NUCLEOTIDE SEQUENCE</scope>
    <source>
        <strain evidence="9">CHK176-6737</strain>
    </source>
</reference>
<dbReference type="EMBL" id="DVNM01000020">
    <property type="protein sequence ID" value="HIU69063.1"/>
    <property type="molecule type" value="Genomic_DNA"/>
</dbReference>
<comment type="similarity">
    <text evidence="2">Belongs to the MreD family.</text>
</comment>
<comment type="caution">
    <text evidence="9">The sequence shown here is derived from an EMBL/GenBank/DDBJ whole genome shotgun (WGS) entry which is preliminary data.</text>
</comment>
<gene>
    <name evidence="9" type="primary">mreD</name>
    <name evidence="9" type="ORF">IAD23_03820</name>
</gene>
<dbReference type="Proteomes" id="UP000824125">
    <property type="component" value="Unassembled WGS sequence"/>
</dbReference>
<sequence length="176" mass="19813">MELTKKQRTIKYVLYCAMLLVANLLQNTGGLFPSVFSAHCLLLIPLAVTLAMHEGELEAGLLGLFAGLMWDLVSADHLGFNSIFLTLCCVFAAYAAGHWIRSVYLTDLVMCILFSVLYCFLYWLLFLVIFENDKNYASLWTFYLPSAVYTAVMSAAVVFFTRLIRKKALQKLNPNG</sequence>
<feature type="transmembrane region" description="Helical" evidence="8">
    <location>
        <begin position="108"/>
        <end position="130"/>
    </location>
</feature>
<feature type="transmembrane region" description="Helical" evidence="8">
    <location>
        <begin position="79"/>
        <end position="96"/>
    </location>
</feature>
<accession>A0A9D1SNN0</accession>
<reference evidence="9" key="2">
    <citation type="journal article" date="2021" name="PeerJ">
        <title>Extensive microbial diversity within the chicken gut microbiome revealed by metagenomics and culture.</title>
        <authorList>
            <person name="Gilroy R."/>
            <person name="Ravi A."/>
            <person name="Getino M."/>
            <person name="Pursley I."/>
            <person name="Horton D.L."/>
            <person name="Alikhan N.F."/>
            <person name="Baker D."/>
            <person name="Gharbi K."/>
            <person name="Hall N."/>
            <person name="Watson M."/>
            <person name="Adriaenssens E.M."/>
            <person name="Foster-Nyarko E."/>
            <person name="Jarju S."/>
            <person name="Secka A."/>
            <person name="Antonio M."/>
            <person name="Oren A."/>
            <person name="Chaudhuri R.R."/>
            <person name="La Ragione R."/>
            <person name="Hildebrand F."/>
            <person name="Pallen M.J."/>
        </authorList>
    </citation>
    <scope>NUCLEOTIDE SEQUENCE</scope>
    <source>
        <strain evidence="9">CHK176-6737</strain>
    </source>
</reference>
<evidence type="ECO:0000256" key="2">
    <source>
        <dbReference type="ARBA" id="ARBA00007776"/>
    </source>
</evidence>
<evidence type="ECO:0000256" key="8">
    <source>
        <dbReference type="SAM" id="Phobius"/>
    </source>
</evidence>
<keyword evidence="3" id="KW-1003">Cell membrane</keyword>
<keyword evidence="4 8" id="KW-0812">Transmembrane</keyword>
<dbReference type="NCBIfam" id="TIGR03426">
    <property type="entry name" value="shape_MreD"/>
    <property type="match status" value="1"/>
</dbReference>
<dbReference type="AlphaFoldDB" id="A0A9D1SNN0"/>
<evidence type="ECO:0000256" key="4">
    <source>
        <dbReference type="ARBA" id="ARBA00022692"/>
    </source>
</evidence>
<dbReference type="GO" id="GO:0008360">
    <property type="term" value="P:regulation of cell shape"/>
    <property type="evidence" value="ECO:0007669"/>
    <property type="project" value="UniProtKB-KW"/>
</dbReference>
<evidence type="ECO:0000313" key="10">
    <source>
        <dbReference type="Proteomes" id="UP000824125"/>
    </source>
</evidence>
<keyword evidence="6 8" id="KW-1133">Transmembrane helix</keyword>
<dbReference type="Pfam" id="PF04093">
    <property type="entry name" value="MreD"/>
    <property type="match status" value="1"/>
</dbReference>
<evidence type="ECO:0000256" key="6">
    <source>
        <dbReference type="ARBA" id="ARBA00022989"/>
    </source>
</evidence>
<keyword evidence="7 8" id="KW-0472">Membrane</keyword>
<proteinExistence type="inferred from homology"/>
<feature type="transmembrane region" description="Helical" evidence="8">
    <location>
        <begin position="9"/>
        <end position="25"/>
    </location>
</feature>
<protein>
    <submittedName>
        <fullName evidence="9">Rod shape-determining protein MreD</fullName>
    </submittedName>
</protein>
<evidence type="ECO:0000256" key="5">
    <source>
        <dbReference type="ARBA" id="ARBA00022960"/>
    </source>
</evidence>
<evidence type="ECO:0000313" key="9">
    <source>
        <dbReference type="EMBL" id="HIU69063.1"/>
    </source>
</evidence>
<evidence type="ECO:0000256" key="7">
    <source>
        <dbReference type="ARBA" id="ARBA00023136"/>
    </source>
</evidence>
<organism evidence="9 10">
    <name type="scientific">Candidatus Scybalenecus merdavium</name>
    <dbReference type="NCBI Taxonomy" id="2840939"/>
    <lineage>
        <taxon>Bacteria</taxon>
        <taxon>Bacillati</taxon>
        <taxon>Bacillota</taxon>
        <taxon>Clostridia</taxon>
        <taxon>Eubacteriales</taxon>
        <taxon>Oscillospiraceae</taxon>
        <taxon>Oscillospiraceae incertae sedis</taxon>
        <taxon>Candidatus Scybalenecus</taxon>
    </lineage>
</organism>
<evidence type="ECO:0000256" key="1">
    <source>
        <dbReference type="ARBA" id="ARBA00004651"/>
    </source>
</evidence>
<feature type="transmembrane region" description="Helical" evidence="8">
    <location>
        <begin position="142"/>
        <end position="164"/>
    </location>
</feature>
<keyword evidence="5" id="KW-0133">Cell shape</keyword>
<dbReference type="GO" id="GO:0005886">
    <property type="term" value="C:plasma membrane"/>
    <property type="evidence" value="ECO:0007669"/>
    <property type="project" value="UniProtKB-SubCell"/>
</dbReference>